<dbReference type="Gene3D" id="3.50.50.60">
    <property type="entry name" value="FAD/NAD(P)-binding domain"/>
    <property type="match status" value="1"/>
</dbReference>
<feature type="chain" id="PRO_5035317505" evidence="1">
    <location>
        <begin position="24"/>
        <end position="160"/>
    </location>
</feature>
<organism evidence="3 4">
    <name type="scientific">Cotesia congregata</name>
    <name type="common">Parasitoid wasp</name>
    <name type="synonym">Apanteles congregatus</name>
    <dbReference type="NCBI Taxonomy" id="51543"/>
    <lineage>
        <taxon>Eukaryota</taxon>
        <taxon>Metazoa</taxon>
        <taxon>Ecdysozoa</taxon>
        <taxon>Arthropoda</taxon>
        <taxon>Hexapoda</taxon>
        <taxon>Insecta</taxon>
        <taxon>Pterygota</taxon>
        <taxon>Neoptera</taxon>
        <taxon>Endopterygota</taxon>
        <taxon>Hymenoptera</taxon>
        <taxon>Apocrita</taxon>
        <taxon>Ichneumonoidea</taxon>
        <taxon>Braconidae</taxon>
        <taxon>Microgastrinae</taxon>
        <taxon>Cotesia</taxon>
    </lineage>
</organism>
<dbReference type="InterPro" id="IPR036188">
    <property type="entry name" value="FAD/NAD-bd_sf"/>
</dbReference>
<dbReference type="GO" id="GO:0046592">
    <property type="term" value="F:polyamine oxidase activity"/>
    <property type="evidence" value="ECO:0007669"/>
    <property type="project" value="TreeGrafter"/>
</dbReference>
<feature type="signal peptide" evidence="1">
    <location>
        <begin position="1"/>
        <end position="23"/>
    </location>
</feature>
<dbReference type="Proteomes" id="UP000786811">
    <property type="component" value="Unassembled WGS sequence"/>
</dbReference>
<evidence type="ECO:0000256" key="1">
    <source>
        <dbReference type="SAM" id="SignalP"/>
    </source>
</evidence>
<evidence type="ECO:0000259" key="2">
    <source>
        <dbReference type="Pfam" id="PF01593"/>
    </source>
</evidence>
<protein>
    <submittedName>
        <fullName evidence="3">Similar to Smox: Spermine oxidase (Mus musculus)</fullName>
    </submittedName>
</protein>
<feature type="domain" description="Amine oxidase" evidence="2">
    <location>
        <begin position="39"/>
        <end position="123"/>
    </location>
</feature>
<gene>
    <name evidence="3" type="ORF">HICCMSTLAB_LOCUS13181</name>
</gene>
<dbReference type="AlphaFoldDB" id="A0A8J2HTI9"/>
<name>A0A8J2HTI9_COTCN</name>
<dbReference type="PANTHER" id="PTHR10742">
    <property type="entry name" value="FLAVIN MONOAMINE OXIDASE"/>
    <property type="match status" value="1"/>
</dbReference>
<sequence length="160" mass="17553">MYKLTSMATRLLVLLHLITYVLTAEEMSHKIVIIGASASGVAAASRLLQNGFNSITILEAENRIGGRVCSIKIGEYLVDIGGEWVVGEKNNVVFELASPLGFLERSADHKELNFALKLFNSNGEEIASEIFDPLIKYLQNKEDSVTKDTTGSYGELAEKE</sequence>
<proteinExistence type="predicted"/>
<dbReference type="Pfam" id="PF01593">
    <property type="entry name" value="Amino_oxidase"/>
    <property type="match status" value="1"/>
</dbReference>
<dbReference type="InterPro" id="IPR002937">
    <property type="entry name" value="Amino_oxidase"/>
</dbReference>
<reference evidence="3" key="1">
    <citation type="submission" date="2021-04" db="EMBL/GenBank/DDBJ databases">
        <authorList>
            <person name="Chebbi M.A.C M."/>
        </authorList>
    </citation>
    <scope>NUCLEOTIDE SEQUENCE</scope>
</reference>
<keyword evidence="4" id="KW-1185">Reference proteome</keyword>
<evidence type="ECO:0000313" key="4">
    <source>
        <dbReference type="Proteomes" id="UP000786811"/>
    </source>
</evidence>
<dbReference type="InterPro" id="IPR050281">
    <property type="entry name" value="Flavin_monoamine_oxidase"/>
</dbReference>
<comment type="caution">
    <text evidence="3">The sequence shown here is derived from an EMBL/GenBank/DDBJ whole genome shotgun (WGS) entry which is preliminary data.</text>
</comment>
<accession>A0A8J2HTI9</accession>
<dbReference type="SUPFAM" id="SSF51905">
    <property type="entry name" value="FAD/NAD(P)-binding domain"/>
    <property type="match status" value="1"/>
</dbReference>
<dbReference type="OrthoDB" id="5046242at2759"/>
<evidence type="ECO:0000313" key="3">
    <source>
        <dbReference type="EMBL" id="CAG5108326.1"/>
    </source>
</evidence>
<dbReference type="PANTHER" id="PTHR10742:SF398">
    <property type="entry name" value="AMINE OXIDASE DOMAIN-CONTAINING PROTEIN-RELATED"/>
    <property type="match status" value="1"/>
</dbReference>
<dbReference type="EMBL" id="CAJNRD030001124">
    <property type="protein sequence ID" value="CAG5108326.1"/>
    <property type="molecule type" value="Genomic_DNA"/>
</dbReference>
<keyword evidence="1" id="KW-0732">Signal</keyword>